<keyword evidence="1" id="KW-0812">Transmembrane</keyword>
<dbReference type="AlphaFoldDB" id="A0A0E9Y0K9"/>
<accession>A0A0E9Y0K9</accession>
<protein>
    <submittedName>
        <fullName evidence="2">Uncharacterized protein</fullName>
    </submittedName>
</protein>
<keyword evidence="1" id="KW-0472">Membrane</keyword>
<evidence type="ECO:0000313" key="2">
    <source>
        <dbReference type="EMBL" id="JAI07641.1"/>
    </source>
</evidence>
<reference evidence="2" key="2">
    <citation type="journal article" date="2015" name="Fish Shellfish Immunol.">
        <title>Early steps in the European eel (Anguilla anguilla)-Vibrio vulnificus interaction in the gills: Role of the RtxA13 toxin.</title>
        <authorList>
            <person name="Callol A."/>
            <person name="Pajuelo D."/>
            <person name="Ebbesson L."/>
            <person name="Teles M."/>
            <person name="MacKenzie S."/>
            <person name="Amaro C."/>
        </authorList>
    </citation>
    <scope>NUCLEOTIDE SEQUENCE</scope>
</reference>
<dbReference type="EMBL" id="GBXM01000937">
    <property type="protein sequence ID" value="JAI07641.1"/>
    <property type="molecule type" value="Transcribed_RNA"/>
</dbReference>
<sequence>MKSSSSSVLHLIDTSCCGWPVLVILSLAGSVGMFSPLRGRNFHKMKSIAKITAKARSTDTIMM</sequence>
<keyword evidence="1" id="KW-1133">Transmembrane helix</keyword>
<evidence type="ECO:0000256" key="1">
    <source>
        <dbReference type="SAM" id="Phobius"/>
    </source>
</evidence>
<proteinExistence type="predicted"/>
<organism evidence="2">
    <name type="scientific">Anguilla anguilla</name>
    <name type="common">European freshwater eel</name>
    <name type="synonym">Muraena anguilla</name>
    <dbReference type="NCBI Taxonomy" id="7936"/>
    <lineage>
        <taxon>Eukaryota</taxon>
        <taxon>Metazoa</taxon>
        <taxon>Chordata</taxon>
        <taxon>Craniata</taxon>
        <taxon>Vertebrata</taxon>
        <taxon>Euteleostomi</taxon>
        <taxon>Actinopterygii</taxon>
        <taxon>Neopterygii</taxon>
        <taxon>Teleostei</taxon>
        <taxon>Anguilliformes</taxon>
        <taxon>Anguillidae</taxon>
        <taxon>Anguilla</taxon>
    </lineage>
</organism>
<name>A0A0E9Y0K9_ANGAN</name>
<reference evidence="2" key="1">
    <citation type="submission" date="2014-11" db="EMBL/GenBank/DDBJ databases">
        <authorList>
            <person name="Amaro Gonzalez C."/>
        </authorList>
    </citation>
    <scope>NUCLEOTIDE SEQUENCE</scope>
</reference>
<feature type="transmembrane region" description="Helical" evidence="1">
    <location>
        <begin position="20"/>
        <end position="37"/>
    </location>
</feature>